<dbReference type="Proteomes" id="UP000009002">
    <property type="component" value="Segment"/>
</dbReference>
<gene>
    <name evidence="2" type="primary">27</name>
    <name evidence="2" type="ORF">MACNCHEESE_27</name>
</gene>
<dbReference type="Gene3D" id="2.60.120.260">
    <property type="entry name" value="Galactose-binding domain-like"/>
    <property type="match status" value="1"/>
</dbReference>
<protein>
    <submittedName>
        <fullName evidence="2">Minor tail protein</fullName>
    </submittedName>
</protein>
<dbReference type="InterPro" id="IPR055681">
    <property type="entry name" value="DUF7257"/>
</dbReference>
<dbReference type="Pfam" id="PF23918">
    <property type="entry name" value="DUF7257"/>
    <property type="match status" value="1"/>
</dbReference>
<sequence length="817" mass="84834">MARALDRRQLPIDRNPLWSIMSGGVGNLPKLDAQKLWQGWLDSFKLFTGIDLSSPVKLVESIGDKIGEALDPAALLANIKAATGLDLSSPQALVDSIEDKLGEALNPATIVAQIKTATGIDLSSPAALAASLGSLILGGDGGGVIDPSRLPQIPLANIVQIVTSLLPGGAMTGLDSVLDELGHWTYDDSHGEGAAKVTADGAVHDLYSGDLIPVVAGDVLHLTGKARWDGLVAAGNVVEIGVTGYSDKLGKTTAGRIAAAWPVNPSGTLSDWQNLAGQITVPSGFLAVRLRLTVTDGATAGTVSFTPPDANKGDNLLPLNLVQDLPSRLAALLGIDKWQQFLDSVKGGSGGTIADLINRIVHLGVDGSFDASQLVNVPNMPTLPGNKVGGLIGGAGDLLGDVESHIDNVVNRFFGMFGSGHSTSDAAAAMGAIYNQVQATAQTVQDMVAAQTGDSHSGKSYSVKFADYPDGPFPNVFDLTYSGAGSGSLQISGGKAHWNEVADGDRMVIGKYNQGNTLTDYQNIQGTLANPMDNGASNWLFGRCDAGKQNLVYAKGTRNSLLDFRAELGCYVNGVPYVFASNVPANPNFNLGVRLGTDKGLRNFQVISGNDVIINYTDSAGVSQVGADKRGWGFVSQTASSGGNVPADAVVVSCADADPSGATGSGAKMSRHNTAAATIQGGRVLAPVNYYDTKELATPDILCDVPNAKFTVSLAGWYRVEIAFQINSLAFASGWNVAPVLFKNGTAAAIGTDAYAFYYFGVGAGARYAQTSFAVYLNAGDYVQAGYDASGVLSWMVGDTQGLGTYFGITLENRSLG</sequence>
<dbReference type="GeneID" id="40235344"/>
<organism evidence="2 3">
    <name type="scientific">Mycobacterium phage MacnCheese</name>
    <dbReference type="NCBI Taxonomy" id="2927982"/>
    <lineage>
        <taxon>Viruses</taxon>
        <taxon>Duplodnaviria</taxon>
        <taxon>Heunggongvirae</taxon>
        <taxon>Uroviricota</taxon>
        <taxon>Caudoviricetes</taxon>
        <taxon>Weiservirinae</taxon>
        <taxon>Keshuvirus</taxon>
        <taxon>Keshuvirus macncheese</taxon>
    </lineage>
</organism>
<evidence type="ECO:0000313" key="2">
    <source>
        <dbReference type="EMBL" id="AFN37722.1"/>
    </source>
</evidence>
<accession>I6X3A5</accession>
<feature type="domain" description="DUF7257" evidence="1">
    <location>
        <begin position="437"/>
        <end position="659"/>
    </location>
</feature>
<reference evidence="3" key="1">
    <citation type="submission" date="2012-05" db="EMBL/GenBank/DDBJ databases">
        <authorList>
            <person name="Everding T.M."/>
            <person name="Alkanani M.S."/>
            <person name="Bell A.C."/>
            <person name="Bohner A."/>
            <person name="Burghgraef A.L."/>
            <person name="DeVries J.T."/>
            <person name="Hooker S.J."/>
            <person name="Jansma C.A."/>
            <person name="Lang J.M."/>
            <person name="Lin J.Y."/>
            <person name="Newhof J.T."/>
            <person name="Noyes I.C.B."/>
            <person name="Schultz L.N."/>
            <person name="Stewart S.L."/>
            <person name="VandeHaar P.S."/>
            <person name="Vasquez J.A."/>
            <person name="Veldkamp K.L."/>
            <person name="Venema K.M."/>
            <person name="Westra V.A."/>
            <person name="Wrobel K.E."/>
            <person name="Harris A.D."/>
            <person name="Wertz J.T."/>
            <person name="DeJong R.J."/>
            <person name="Buck G.A."/>
            <person name="Campbell R."/>
            <person name="Carvalho M.R."/>
            <person name="Johnson A."/>
            <person name="Kettlewell J.M."/>
            <person name="Lee V."/>
            <person name="Loviza R."/>
            <person name="Renner D."/>
            <person name="Serrano M.G."/>
            <person name="Voegtly L.J."/>
            <person name="Walstead R."/>
            <person name="Wang Y.P."/>
            <person name="Bradley K.W."/>
            <person name="Khaja R."/>
            <person name="Lewis M.F."/>
            <person name="Barker L.P."/>
            <person name="Asai D.J."/>
            <person name="Bowman C.A."/>
            <person name="Russell D.A."/>
            <person name="Pope W.H."/>
            <person name="Jacobs-Sera D."/>
            <person name="Hendrix R.W."/>
            <person name="Hatfull G.F."/>
        </authorList>
    </citation>
    <scope>NUCLEOTIDE SEQUENCE [LARGE SCALE GENOMIC DNA]</scope>
</reference>
<dbReference type="KEGG" id="vg:40235344"/>
<evidence type="ECO:0000259" key="1">
    <source>
        <dbReference type="Pfam" id="PF23918"/>
    </source>
</evidence>
<evidence type="ECO:0000313" key="3">
    <source>
        <dbReference type="Proteomes" id="UP000009002"/>
    </source>
</evidence>
<name>I6X3A5_9CAUD</name>
<proteinExistence type="predicted"/>
<keyword evidence="3" id="KW-1185">Reference proteome</keyword>
<dbReference type="EMBL" id="JX042579">
    <property type="protein sequence ID" value="AFN37722.1"/>
    <property type="molecule type" value="Genomic_DNA"/>
</dbReference>
<dbReference type="RefSeq" id="YP_009638585.1">
    <property type="nucleotide sequence ID" value="NC_042338.1"/>
</dbReference>